<sequence>MTYGPFRRTDGLLLPRSLTLRYPPGALELRLVAAEWQPGAAP</sequence>
<evidence type="ECO:0000313" key="1">
    <source>
        <dbReference type="EMBL" id="KGE04796.1"/>
    </source>
</evidence>
<protein>
    <submittedName>
        <fullName evidence="1">Uncharacterized protein</fullName>
    </submittedName>
</protein>
<evidence type="ECO:0000313" key="2">
    <source>
        <dbReference type="Proteomes" id="UP000029640"/>
    </source>
</evidence>
<dbReference type="Proteomes" id="UP000029640">
    <property type="component" value="Unassembled WGS sequence"/>
</dbReference>
<dbReference type="EMBL" id="AUVB01000017">
    <property type="protein sequence ID" value="KGE04796.1"/>
    <property type="molecule type" value="Genomic_DNA"/>
</dbReference>
<organism evidence="1 2">
    <name type="scientific">Pseudohaliea rubra DSM 19751</name>
    <dbReference type="NCBI Taxonomy" id="1265313"/>
    <lineage>
        <taxon>Bacteria</taxon>
        <taxon>Pseudomonadati</taxon>
        <taxon>Pseudomonadota</taxon>
        <taxon>Gammaproteobacteria</taxon>
        <taxon>Cellvibrionales</taxon>
        <taxon>Halieaceae</taxon>
        <taxon>Pseudohaliea</taxon>
    </lineage>
</organism>
<name>A0A095XYF5_9GAMM</name>
<accession>A0A095XYF5</accession>
<keyword evidence="2" id="KW-1185">Reference proteome</keyword>
<reference evidence="1 2" key="1">
    <citation type="journal article" date="2014" name="Genome Announc.">
        <title>Genome Sequence of Gammaproteobacterial Pseudohaliea rubra Type Strain DSM 19751, Isolated from Coastal Seawater of the Mediterranean Sea.</title>
        <authorList>
            <person name="Spring S."/>
            <person name="Fiebig A."/>
            <person name="Riedel T."/>
            <person name="Goker M."/>
            <person name="Klenk H.P."/>
        </authorList>
    </citation>
    <scope>NUCLEOTIDE SEQUENCE [LARGE SCALE GENOMIC DNA]</scope>
    <source>
        <strain evidence="1 2">DSM 19751</strain>
    </source>
</reference>
<dbReference type="HOGENOM" id="CLU_3252394_0_0_6"/>
<gene>
    <name evidence="1" type="ORF">HRUBRA_00601</name>
</gene>
<dbReference type="AlphaFoldDB" id="A0A095XYF5"/>
<dbReference type="STRING" id="1265313.HRUBRA_00601"/>
<comment type="caution">
    <text evidence="1">The sequence shown here is derived from an EMBL/GenBank/DDBJ whole genome shotgun (WGS) entry which is preliminary data.</text>
</comment>
<proteinExistence type="predicted"/>